<accession>S8EAZ4</accession>
<keyword evidence="2" id="KW-1185">Reference proteome</keyword>
<reference evidence="1 2" key="1">
    <citation type="journal article" date="2012" name="Science">
        <title>The Paleozoic origin of enzymatic lignin decomposition reconstructed from 31 fungal genomes.</title>
        <authorList>
            <person name="Floudas D."/>
            <person name="Binder M."/>
            <person name="Riley R."/>
            <person name="Barry K."/>
            <person name="Blanchette R.A."/>
            <person name="Henrissat B."/>
            <person name="Martinez A.T."/>
            <person name="Otillar R."/>
            <person name="Spatafora J.W."/>
            <person name="Yadav J.S."/>
            <person name="Aerts A."/>
            <person name="Benoit I."/>
            <person name="Boyd A."/>
            <person name="Carlson A."/>
            <person name="Copeland A."/>
            <person name="Coutinho P.M."/>
            <person name="de Vries R.P."/>
            <person name="Ferreira P."/>
            <person name="Findley K."/>
            <person name="Foster B."/>
            <person name="Gaskell J."/>
            <person name="Glotzer D."/>
            <person name="Gorecki P."/>
            <person name="Heitman J."/>
            <person name="Hesse C."/>
            <person name="Hori C."/>
            <person name="Igarashi K."/>
            <person name="Jurgens J.A."/>
            <person name="Kallen N."/>
            <person name="Kersten P."/>
            <person name="Kohler A."/>
            <person name="Kuees U."/>
            <person name="Kumar T.K.A."/>
            <person name="Kuo A."/>
            <person name="LaButti K."/>
            <person name="Larrondo L.F."/>
            <person name="Lindquist E."/>
            <person name="Ling A."/>
            <person name="Lombard V."/>
            <person name="Lucas S."/>
            <person name="Lundell T."/>
            <person name="Martin R."/>
            <person name="McLaughlin D.J."/>
            <person name="Morgenstern I."/>
            <person name="Morin E."/>
            <person name="Murat C."/>
            <person name="Nagy L.G."/>
            <person name="Nolan M."/>
            <person name="Ohm R.A."/>
            <person name="Patyshakuliyeva A."/>
            <person name="Rokas A."/>
            <person name="Ruiz-Duenas F.J."/>
            <person name="Sabat G."/>
            <person name="Salamov A."/>
            <person name="Samejima M."/>
            <person name="Schmutz J."/>
            <person name="Slot J.C."/>
            <person name="St John F."/>
            <person name="Stenlid J."/>
            <person name="Sun H."/>
            <person name="Sun S."/>
            <person name="Syed K."/>
            <person name="Tsang A."/>
            <person name="Wiebenga A."/>
            <person name="Young D."/>
            <person name="Pisabarro A."/>
            <person name="Eastwood D.C."/>
            <person name="Martin F."/>
            <person name="Cullen D."/>
            <person name="Grigoriev I.V."/>
            <person name="Hibbett D.S."/>
        </authorList>
    </citation>
    <scope>NUCLEOTIDE SEQUENCE</scope>
    <source>
        <strain evidence="2">FP-58527</strain>
    </source>
</reference>
<evidence type="ECO:0000313" key="2">
    <source>
        <dbReference type="Proteomes" id="UP000015241"/>
    </source>
</evidence>
<dbReference type="HOGENOM" id="CLU_2171095_0_0_1"/>
<evidence type="ECO:0000313" key="1">
    <source>
        <dbReference type="EMBL" id="EPT02167.1"/>
    </source>
</evidence>
<dbReference type="AlphaFoldDB" id="S8EAZ4"/>
<dbReference type="InParanoid" id="S8EAZ4"/>
<sequence length="110" mass="12328">MPTSPTVVDARMLKIVAAYRVLQSNRRAWREWDSIGAPPSARLVLARLIAKLRWYARGAWRTMHRGFVRAIVPAALEGVDVVARAEHVIRGITGMPTLLPVKSKTPLHPR</sequence>
<organism evidence="1 2">
    <name type="scientific">Fomitopsis schrenkii</name>
    <name type="common">Brown rot fungus</name>
    <dbReference type="NCBI Taxonomy" id="2126942"/>
    <lineage>
        <taxon>Eukaryota</taxon>
        <taxon>Fungi</taxon>
        <taxon>Dikarya</taxon>
        <taxon>Basidiomycota</taxon>
        <taxon>Agaricomycotina</taxon>
        <taxon>Agaricomycetes</taxon>
        <taxon>Polyporales</taxon>
        <taxon>Fomitopsis</taxon>
    </lineage>
</organism>
<gene>
    <name evidence="1" type="ORF">FOMPIDRAFT_88826</name>
</gene>
<dbReference type="EMBL" id="KE504137">
    <property type="protein sequence ID" value="EPT02167.1"/>
    <property type="molecule type" value="Genomic_DNA"/>
</dbReference>
<dbReference type="Proteomes" id="UP000015241">
    <property type="component" value="Unassembled WGS sequence"/>
</dbReference>
<protein>
    <submittedName>
        <fullName evidence="1">Uncharacterized protein</fullName>
    </submittedName>
</protein>
<name>S8EAZ4_FOMSC</name>
<proteinExistence type="predicted"/>